<evidence type="ECO:0000313" key="1">
    <source>
        <dbReference type="EMBL" id="GEP11821.1"/>
    </source>
</evidence>
<evidence type="ECO:0000313" key="2">
    <source>
        <dbReference type="Proteomes" id="UP000321750"/>
    </source>
</evidence>
<proteinExistence type="predicted"/>
<gene>
    <name evidence="1" type="ORF">MGN01_36660</name>
</gene>
<dbReference type="RefSeq" id="WP_147048232.1">
    <property type="nucleotide sequence ID" value="NZ_BJZV01000023.1"/>
</dbReference>
<reference evidence="1 2" key="1">
    <citation type="submission" date="2019-07" db="EMBL/GenBank/DDBJ databases">
        <title>Whole genome shotgun sequence of Methylobacterium gnaphalii NBRC 107716.</title>
        <authorList>
            <person name="Hosoyama A."/>
            <person name="Uohara A."/>
            <person name="Ohji S."/>
            <person name="Ichikawa N."/>
        </authorList>
    </citation>
    <scope>NUCLEOTIDE SEQUENCE [LARGE SCALE GENOMIC DNA]</scope>
    <source>
        <strain evidence="1 2">NBRC 107716</strain>
    </source>
</reference>
<sequence>MSEDLVPTITRAGLAACRNAQGSGLLATIAAVAIGRGVVSGSNAVGYSPTGAETALKSEITRVPLLSGSQIGSLAGSDPLGFRVLAEVPAAATGTPPAPINEVGWFLSDGTLLCLWSSATYPLGFLTDKASLELAHDLFLSQLPVASMAITVTRPDLPDTLPVLARLCAAGQRALADKARAFVRAFTNA</sequence>
<organism evidence="1 2">
    <name type="scientific">Methylobacterium gnaphalii</name>
    <dbReference type="NCBI Taxonomy" id="1010610"/>
    <lineage>
        <taxon>Bacteria</taxon>
        <taxon>Pseudomonadati</taxon>
        <taxon>Pseudomonadota</taxon>
        <taxon>Alphaproteobacteria</taxon>
        <taxon>Hyphomicrobiales</taxon>
        <taxon>Methylobacteriaceae</taxon>
        <taxon>Methylobacterium</taxon>
    </lineage>
</organism>
<dbReference type="EMBL" id="BJZV01000023">
    <property type="protein sequence ID" value="GEP11821.1"/>
    <property type="molecule type" value="Genomic_DNA"/>
</dbReference>
<dbReference type="OrthoDB" id="8596123at2"/>
<keyword evidence="2" id="KW-1185">Reference proteome</keyword>
<accession>A0A512JPE5</accession>
<protein>
    <submittedName>
        <fullName evidence="1">Uncharacterized protein</fullName>
    </submittedName>
</protein>
<comment type="caution">
    <text evidence="1">The sequence shown here is derived from an EMBL/GenBank/DDBJ whole genome shotgun (WGS) entry which is preliminary data.</text>
</comment>
<name>A0A512JPE5_9HYPH</name>
<dbReference type="AlphaFoldDB" id="A0A512JPE5"/>
<dbReference type="Proteomes" id="UP000321750">
    <property type="component" value="Unassembled WGS sequence"/>
</dbReference>